<dbReference type="SUPFAM" id="SSF82866">
    <property type="entry name" value="Multidrug efflux transporter AcrB transmembrane domain"/>
    <property type="match status" value="1"/>
</dbReference>
<evidence type="ECO:0000256" key="2">
    <source>
        <dbReference type="ARBA" id="ARBA00022692"/>
    </source>
</evidence>
<name>A0ABD0KMW1_9CAEN</name>
<feature type="transmembrane region" description="Helical" evidence="6">
    <location>
        <begin position="58"/>
        <end position="76"/>
    </location>
</feature>
<evidence type="ECO:0000256" key="4">
    <source>
        <dbReference type="ARBA" id="ARBA00023136"/>
    </source>
</evidence>
<dbReference type="InterPro" id="IPR052081">
    <property type="entry name" value="Dispatched_Hh_regulator"/>
</dbReference>
<dbReference type="GO" id="GO:0016020">
    <property type="term" value="C:membrane"/>
    <property type="evidence" value="ECO:0007669"/>
    <property type="project" value="UniProtKB-SubCell"/>
</dbReference>
<dbReference type="AlphaFoldDB" id="A0ABD0KMW1"/>
<sequence>MAADEKEKDKTLLLDKELLSSQATLLPDTVFSLSPAVPDSRDRQSVLDMAGNSLADNAILGIVLGVCLAFPVLVLSTCNVINGLLATLTICCVTVCVIGVLPMAGWKLGVLESLNMCLVVGLSVDYVVHLAEGYHMSTQSTEGVTREDGHLCVFWSVHDTGGVRLHVACTDTVLLPVRLVHVLHHRLLATLLPGSLRHSHGHCGTTGRFWRHPGSDSRMLSPLQRLASTASSETTQI</sequence>
<keyword evidence="3 6" id="KW-1133">Transmembrane helix</keyword>
<evidence type="ECO:0000313" key="8">
    <source>
        <dbReference type="Proteomes" id="UP001519460"/>
    </source>
</evidence>
<keyword evidence="4 6" id="KW-0472">Membrane</keyword>
<keyword evidence="2 6" id="KW-0812">Transmembrane</keyword>
<accession>A0ABD0KMW1</accession>
<dbReference type="Gene3D" id="1.20.1640.10">
    <property type="entry name" value="Multidrug efflux transporter AcrB transmembrane domain"/>
    <property type="match status" value="1"/>
</dbReference>
<organism evidence="7 8">
    <name type="scientific">Batillaria attramentaria</name>
    <dbReference type="NCBI Taxonomy" id="370345"/>
    <lineage>
        <taxon>Eukaryota</taxon>
        <taxon>Metazoa</taxon>
        <taxon>Spiralia</taxon>
        <taxon>Lophotrochozoa</taxon>
        <taxon>Mollusca</taxon>
        <taxon>Gastropoda</taxon>
        <taxon>Caenogastropoda</taxon>
        <taxon>Sorbeoconcha</taxon>
        <taxon>Cerithioidea</taxon>
        <taxon>Batillariidae</taxon>
        <taxon>Batillaria</taxon>
    </lineage>
</organism>
<keyword evidence="5" id="KW-0325">Glycoprotein</keyword>
<evidence type="ECO:0000256" key="1">
    <source>
        <dbReference type="ARBA" id="ARBA00004141"/>
    </source>
</evidence>
<gene>
    <name evidence="7" type="ORF">BaRGS_00020347</name>
</gene>
<dbReference type="PANTHER" id="PTHR45951">
    <property type="entry name" value="PROTEIN DISPATCHED-RELATED"/>
    <property type="match status" value="1"/>
</dbReference>
<evidence type="ECO:0000256" key="5">
    <source>
        <dbReference type="ARBA" id="ARBA00023180"/>
    </source>
</evidence>
<proteinExistence type="predicted"/>
<dbReference type="EMBL" id="JACVVK020000151">
    <property type="protein sequence ID" value="KAK7488373.1"/>
    <property type="molecule type" value="Genomic_DNA"/>
</dbReference>
<reference evidence="7 8" key="1">
    <citation type="journal article" date="2023" name="Sci. Data">
        <title>Genome assembly of the Korean intertidal mud-creeper Batillaria attramentaria.</title>
        <authorList>
            <person name="Patra A.K."/>
            <person name="Ho P.T."/>
            <person name="Jun S."/>
            <person name="Lee S.J."/>
            <person name="Kim Y."/>
            <person name="Won Y.J."/>
        </authorList>
    </citation>
    <scope>NUCLEOTIDE SEQUENCE [LARGE SCALE GENOMIC DNA]</scope>
    <source>
        <strain evidence="7">Wonlab-2016</strain>
    </source>
</reference>
<dbReference type="Proteomes" id="UP001519460">
    <property type="component" value="Unassembled WGS sequence"/>
</dbReference>
<evidence type="ECO:0000313" key="7">
    <source>
        <dbReference type="EMBL" id="KAK7488373.1"/>
    </source>
</evidence>
<keyword evidence="8" id="KW-1185">Reference proteome</keyword>
<comment type="caution">
    <text evidence="7">The sequence shown here is derived from an EMBL/GenBank/DDBJ whole genome shotgun (WGS) entry which is preliminary data.</text>
</comment>
<protein>
    <submittedName>
        <fullName evidence="7">Uncharacterized protein</fullName>
    </submittedName>
</protein>
<comment type="subcellular location">
    <subcellularLocation>
        <location evidence="1">Membrane</location>
        <topology evidence="1">Multi-pass membrane protein</topology>
    </subcellularLocation>
</comment>
<evidence type="ECO:0000256" key="3">
    <source>
        <dbReference type="ARBA" id="ARBA00022989"/>
    </source>
</evidence>
<evidence type="ECO:0000256" key="6">
    <source>
        <dbReference type="SAM" id="Phobius"/>
    </source>
</evidence>
<feature type="transmembrane region" description="Helical" evidence="6">
    <location>
        <begin position="83"/>
        <end position="104"/>
    </location>
</feature>
<dbReference type="PANTHER" id="PTHR45951:SF7">
    <property type="entry name" value="SSD DOMAIN-CONTAINING PROTEIN"/>
    <property type="match status" value="1"/>
</dbReference>